<keyword evidence="1" id="KW-1133">Transmembrane helix</keyword>
<feature type="transmembrane region" description="Helical" evidence="1">
    <location>
        <begin position="39"/>
        <end position="60"/>
    </location>
</feature>
<evidence type="ECO:0000313" key="2">
    <source>
        <dbReference type="EMBL" id="JAP07166.1"/>
    </source>
</evidence>
<organism evidence="2">
    <name type="scientific">Solanum chacoense</name>
    <name type="common">Chaco potato</name>
    <dbReference type="NCBI Taxonomy" id="4108"/>
    <lineage>
        <taxon>Eukaryota</taxon>
        <taxon>Viridiplantae</taxon>
        <taxon>Streptophyta</taxon>
        <taxon>Embryophyta</taxon>
        <taxon>Tracheophyta</taxon>
        <taxon>Spermatophyta</taxon>
        <taxon>Magnoliopsida</taxon>
        <taxon>eudicotyledons</taxon>
        <taxon>Gunneridae</taxon>
        <taxon>Pentapetalae</taxon>
        <taxon>asterids</taxon>
        <taxon>lamiids</taxon>
        <taxon>Solanales</taxon>
        <taxon>Solanaceae</taxon>
        <taxon>Solanoideae</taxon>
        <taxon>Solaneae</taxon>
        <taxon>Solanum</taxon>
    </lineage>
</organism>
<name>A0A0V0GGV3_SOLCH</name>
<sequence length="77" mass="8751">PQQDALQVLLFYSYYHISISRSEVIVLIHPQGISVDCQVLGLMILLIEYCSITIFIWQFLSCGIIRIGTINESSFEA</sequence>
<proteinExistence type="predicted"/>
<feature type="non-terminal residue" evidence="2">
    <location>
        <position position="1"/>
    </location>
</feature>
<keyword evidence="1" id="KW-0812">Transmembrane</keyword>
<keyword evidence="1" id="KW-0472">Membrane</keyword>
<accession>A0A0V0GGV3</accession>
<evidence type="ECO:0000256" key="1">
    <source>
        <dbReference type="SAM" id="Phobius"/>
    </source>
</evidence>
<protein>
    <submittedName>
        <fullName evidence="2">Putative ovule protein</fullName>
    </submittedName>
</protein>
<dbReference type="AlphaFoldDB" id="A0A0V0GGV3"/>
<reference evidence="2" key="1">
    <citation type="submission" date="2015-12" db="EMBL/GenBank/DDBJ databases">
        <title>Gene expression during late stages of embryo sac development: a critical building block for successful pollen-pistil interactions.</title>
        <authorList>
            <person name="Liu Y."/>
            <person name="Joly V."/>
            <person name="Sabar M."/>
            <person name="Matton D.P."/>
        </authorList>
    </citation>
    <scope>NUCLEOTIDE SEQUENCE</scope>
</reference>
<dbReference type="EMBL" id="GEDG01039317">
    <property type="protein sequence ID" value="JAP07166.1"/>
    <property type="molecule type" value="Transcribed_RNA"/>
</dbReference>